<dbReference type="CDD" id="cd14728">
    <property type="entry name" value="Ere-like"/>
    <property type="match status" value="1"/>
</dbReference>
<dbReference type="InterPro" id="IPR007815">
    <property type="entry name" value="Emycin_Estase"/>
</dbReference>
<dbReference type="Gene3D" id="1.20.1440.30">
    <property type="entry name" value="Biosynthetic Protein domain"/>
    <property type="match status" value="1"/>
</dbReference>
<sequence length="532" mass="60074">MLAQLPARAACRRIGRRSSARRAFLTLPDMYRSVISSDLAGVDVDRVAKAAIPLQDLRRDDFALVRQAIGQARVVLMGEETHGTEEFYQLRSDLTKALIEREGFTAVLCEADFPAFYELNRFVGGAPPFRDLHKQMSEKEGPTIEQAMEKLKARFPVWMWRNHVLKGLAEWMRQHNAGRPAGSRPVMLLGLDIYSMFDSAHEVIAYLDQVDTDLGNMARRQYGALGTFRPEAADYCRAIYTGKIASQAPQVARMLATLYENRMKCLDVPGDGDEYFAALQNARVVGEAEEYYRNSYMGGNVTWNIRDSAMVKMIAETLAFQEDKGEGRPARVLVWAHNSHVGDAMATEHHEQRQHNIGRLVRQQFGYDDSFIIGFSTYTGTVRAARQWNGKDFVMDLNESLPLSAGALLHRAGQRAKTNDFAVLTRTNDREHPLSDEQQAARDALCAERLERFVGVQYIKRTERQSHYAYCRMGEQFDLIIHVDTTSAVKPWFPKPTTTSSPRPGTIDYSRFENFEESAGSDDEVPSSGAYP</sequence>
<dbReference type="InterPro" id="IPR052036">
    <property type="entry name" value="Hydrolase/PRTase-associated"/>
</dbReference>
<accession>A0A0G4IRX4</accession>
<protein>
    <recommendedName>
        <fullName evidence="6">Erythromycin esterase</fullName>
    </recommendedName>
</protein>
<evidence type="ECO:0000313" key="3">
    <source>
        <dbReference type="EMBL" id="SPQ98076.1"/>
    </source>
</evidence>
<dbReference type="OMA" id="RYGCLTP"/>
<organism evidence="2 4">
    <name type="scientific">Plasmodiophora brassicae</name>
    <name type="common">Clubroot disease agent</name>
    <dbReference type="NCBI Taxonomy" id="37360"/>
    <lineage>
        <taxon>Eukaryota</taxon>
        <taxon>Sar</taxon>
        <taxon>Rhizaria</taxon>
        <taxon>Endomyxa</taxon>
        <taxon>Phytomyxea</taxon>
        <taxon>Plasmodiophorida</taxon>
        <taxon>Plasmodiophoridae</taxon>
        <taxon>Plasmodiophora</taxon>
    </lineage>
</organism>
<evidence type="ECO:0000313" key="4">
    <source>
        <dbReference type="Proteomes" id="UP000039324"/>
    </source>
</evidence>
<keyword evidence="4" id="KW-1185">Reference proteome</keyword>
<dbReference type="Gene3D" id="3.30.1870.10">
    <property type="entry name" value="EreA-like, domain 2"/>
    <property type="match status" value="1"/>
</dbReference>
<name>A0A0G4IRX4_PLABS</name>
<evidence type="ECO:0008006" key="6">
    <source>
        <dbReference type="Google" id="ProtNLM"/>
    </source>
</evidence>
<gene>
    <name evidence="2" type="ORF">PBRA_005970</name>
    <name evidence="3" type="ORF">PLBR_LOCUS5291</name>
</gene>
<dbReference type="Proteomes" id="UP000290189">
    <property type="component" value="Unassembled WGS sequence"/>
</dbReference>
<dbReference type="GO" id="GO:0046677">
    <property type="term" value="P:response to antibiotic"/>
    <property type="evidence" value="ECO:0007669"/>
    <property type="project" value="InterPro"/>
</dbReference>
<evidence type="ECO:0000313" key="5">
    <source>
        <dbReference type="Proteomes" id="UP000290189"/>
    </source>
</evidence>
<reference evidence="3 5" key="2">
    <citation type="submission" date="2018-03" db="EMBL/GenBank/DDBJ databases">
        <authorList>
            <person name="Fogelqvist J."/>
        </authorList>
    </citation>
    <scope>NUCLEOTIDE SEQUENCE [LARGE SCALE GENOMIC DNA]</scope>
</reference>
<keyword evidence="3" id="KW-0496">Mitochondrion</keyword>
<feature type="region of interest" description="Disordered" evidence="1">
    <location>
        <begin position="491"/>
        <end position="532"/>
    </location>
</feature>
<evidence type="ECO:0000313" key="2">
    <source>
        <dbReference type="EMBL" id="CEO97856.1"/>
    </source>
</evidence>
<dbReference type="InterPro" id="IPR014622">
    <property type="entry name" value="UCP036794_erythomycin"/>
</dbReference>
<dbReference type="SUPFAM" id="SSF159501">
    <property type="entry name" value="EreA/ChaN-like"/>
    <property type="match status" value="1"/>
</dbReference>
<dbReference type="PIRSF" id="PIRSF036794">
    <property type="entry name" value="UCP_erythr_ester"/>
    <property type="match status" value="1"/>
</dbReference>
<dbReference type="EMBL" id="OVEO01000009">
    <property type="protein sequence ID" value="SPQ98076.1"/>
    <property type="molecule type" value="Genomic_DNA"/>
</dbReference>
<dbReference type="EMBL" id="CDSF01000081">
    <property type="protein sequence ID" value="CEO97856.1"/>
    <property type="molecule type" value="Genomic_DNA"/>
</dbReference>
<dbReference type="Gene3D" id="3.40.1660.10">
    <property type="entry name" value="EreA-like (biosynthetic domain)"/>
    <property type="match status" value="1"/>
</dbReference>
<feature type="compositionally biased region" description="Acidic residues" evidence="1">
    <location>
        <begin position="515"/>
        <end position="525"/>
    </location>
</feature>
<dbReference type="Proteomes" id="UP000039324">
    <property type="component" value="Unassembled WGS sequence"/>
</dbReference>
<proteinExistence type="predicted"/>
<reference evidence="2 4" key="1">
    <citation type="submission" date="2015-02" db="EMBL/GenBank/DDBJ databases">
        <authorList>
            <person name="Chooi Y.-H."/>
        </authorList>
    </citation>
    <scope>NUCLEOTIDE SEQUENCE [LARGE SCALE GENOMIC DNA]</scope>
    <source>
        <strain evidence="2">E3</strain>
    </source>
</reference>
<dbReference type="PANTHER" id="PTHR31299">
    <property type="entry name" value="ESTERASE, PUTATIVE (AFU_ORTHOLOGUE AFUA_1G05850)-RELATED"/>
    <property type="match status" value="1"/>
</dbReference>
<dbReference type="Pfam" id="PF05139">
    <property type="entry name" value="Erythro_esteras"/>
    <property type="match status" value="1"/>
</dbReference>
<evidence type="ECO:0000256" key="1">
    <source>
        <dbReference type="SAM" id="MobiDB-lite"/>
    </source>
</evidence>
<dbReference type="OrthoDB" id="413649at2759"/>
<dbReference type="AlphaFoldDB" id="A0A0G4IRX4"/>
<dbReference type="PANTHER" id="PTHR31299:SF0">
    <property type="entry name" value="ESTERASE, PUTATIVE (AFU_ORTHOLOGUE AFUA_1G05850)-RELATED"/>
    <property type="match status" value="1"/>
</dbReference>
<dbReference type="STRING" id="37360.A0A0G4IRX4"/>
<geneLocation type="mitochondrion" evidence="3"/>